<feature type="region of interest" description="Disordered" evidence="2">
    <location>
        <begin position="337"/>
        <end position="359"/>
    </location>
</feature>
<evidence type="ECO:0000313" key="4">
    <source>
        <dbReference type="EMBL" id="KAF5379280.1"/>
    </source>
</evidence>
<dbReference type="SUPFAM" id="SSF54637">
    <property type="entry name" value="Thioesterase/thiol ester dehydrase-isomerase"/>
    <property type="match status" value="1"/>
</dbReference>
<dbReference type="AlphaFoldDB" id="A0A8H5H793"/>
<dbReference type="EMBL" id="JAACJN010000071">
    <property type="protein sequence ID" value="KAF5379280.1"/>
    <property type="molecule type" value="Genomic_DNA"/>
</dbReference>
<evidence type="ECO:0000256" key="1">
    <source>
        <dbReference type="ARBA" id="ARBA00038476"/>
    </source>
</evidence>
<dbReference type="OrthoDB" id="265761at2759"/>
<dbReference type="Proteomes" id="UP000518752">
    <property type="component" value="Unassembled WGS sequence"/>
</dbReference>
<dbReference type="EMBL" id="JAACJN010000080">
    <property type="protein sequence ID" value="KAF5377997.1"/>
    <property type="molecule type" value="Genomic_DNA"/>
</dbReference>
<dbReference type="Gene3D" id="3.10.129.10">
    <property type="entry name" value="Hotdog Thioesterase"/>
    <property type="match status" value="1"/>
</dbReference>
<dbReference type="InterPro" id="IPR051490">
    <property type="entry name" value="THEM6_lcsJ_thioesterase"/>
</dbReference>
<name>A0A8H5H793_9AGAR</name>
<dbReference type="CDD" id="cd00586">
    <property type="entry name" value="4HBT"/>
    <property type="match status" value="1"/>
</dbReference>
<comment type="similarity">
    <text evidence="1">Belongs to the lcsJ thioesterase family.</text>
</comment>
<accession>A0A8H5H793</accession>
<dbReference type="InterPro" id="IPR029069">
    <property type="entry name" value="HotDog_dom_sf"/>
</dbReference>
<sequence>MSMTRPGPSTMSKIRLSALSQNARIQAILFSPVVLSSLHLLETVMSPIQLTRVPRISSRSLQLVFKSLVFLVLLLNIRAIPGGWHWRVFWVITKVRIQYLLQRTRASFALTLAGKTGRRKAEALNMRMEKWLEGITPVGAHPLEFQTVYRTWVSLDESDFNGHMSNSSYPKVLDCARMKAAMELFPQFLRVGGVIPLSSTHFHFIKELPVFARYELRLSIGAWDEKWMYVVGRFITKNKTTKNTTRSSSKSVTPGASDETNVTIPAPSLSIKIPGSETAAVARLVTELGDSDISEEHVTLHTVCVSRVCFKHGRITVPPAVLMATNGVSVHPWELAGAQSSTSEQPKYSPSNPPPTWTSESKKLILKSMGGSPKQVREFYRGQWREVLDAEKGKVAVEGGDPDSYIPWWDRALGDGGPVEERQKQRLEICRYLVGGLEGVRGMVS</sequence>
<dbReference type="PANTHER" id="PTHR12475:SF4">
    <property type="entry name" value="PROTEIN THEM6"/>
    <property type="match status" value="1"/>
</dbReference>
<proteinExistence type="inferred from homology"/>
<reference evidence="3 5" key="1">
    <citation type="journal article" date="2020" name="ISME J.">
        <title>Uncovering the hidden diversity of litter-decomposition mechanisms in mushroom-forming fungi.</title>
        <authorList>
            <person name="Floudas D."/>
            <person name="Bentzer J."/>
            <person name="Ahren D."/>
            <person name="Johansson T."/>
            <person name="Persson P."/>
            <person name="Tunlid A."/>
        </authorList>
    </citation>
    <scope>NUCLEOTIDE SEQUENCE [LARGE SCALE GENOMIC DNA]</scope>
    <source>
        <strain evidence="3 5">CBS 406.79</strain>
    </source>
</reference>
<organism evidence="3 5">
    <name type="scientific">Collybiopsis confluens</name>
    <dbReference type="NCBI Taxonomy" id="2823264"/>
    <lineage>
        <taxon>Eukaryota</taxon>
        <taxon>Fungi</taxon>
        <taxon>Dikarya</taxon>
        <taxon>Basidiomycota</taxon>
        <taxon>Agaricomycotina</taxon>
        <taxon>Agaricomycetes</taxon>
        <taxon>Agaricomycetidae</taxon>
        <taxon>Agaricales</taxon>
        <taxon>Marasmiineae</taxon>
        <taxon>Omphalotaceae</taxon>
        <taxon>Collybiopsis</taxon>
    </lineage>
</organism>
<evidence type="ECO:0000313" key="5">
    <source>
        <dbReference type="Proteomes" id="UP000518752"/>
    </source>
</evidence>
<protein>
    <submittedName>
        <fullName evidence="3">Uncharacterized protein</fullName>
    </submittedName>
</protein>
<gene>
    <name evidence="3" type="ORF">D9757_009847</name>
    <name evidence="4" type="ORF">D9757_010690</name>
</gene>
<dbReference type="Pfam" id="PF13279">
    <property type="entry name" value="4HBT_2"/>
    <property type="match status" value="1"/>
</dbReference>
<feature type="compositionally biased region" description="Polar residues" evidence="2">
    <location>
        <begin position="338"/>
        <end position="350"/>
    </location>
</feature>
<comment type="caution">
    <text evidence="3">The sequence shown here is derived from an EMBL/GenBank/DDBJ whole genome shotgun (WGS) entry which is preliminary data.</text>
</comment>
<evidence type="ECO:0000256" key="2">
    <source>
        <dbReference type="SAM" id="MobiDB-lite"/>
    </source>
</evidence>
<dbReference type="PANTHER" id="PTHR12475">
    <property type="match status" value="1"/>
</dbReference>
<evidence type="ECO:0000313" key="3">
    <source>
        <dbReference type="EMBL" id="KAF5377997.1"/>
    </source>
</evidence>
<keyword evidence="5" id="KW-1185">Reference proteome</keyword>